<dbReference type="OrthoDB" id="1919336at2759"/>
<dbReference type="InterPro" id="IPR036910">
    <property type="entry name" value="HMG_box_dom_sf"/>
</dbReference>
<gene>
    <name evidence="7" type="ORF">HU200_039717</name>
</gene>
<dbReference type="Pfam" id="PF00505">
    <property type="entry name" value="HMG_box"/>
    <property type="match status" value="1"/>
</dbReference>
<proteinExistence type="predicted"/>
<feature type="region of interest" description="Disordered" evidence="5">
    <location>
        <begin position="256"/>
        <end position="303"/>
    </location>
</feature>
<dbReference type="PANTHER" id="PTHR46261:SF18">
    <property type="entry name" value="DNA-BINDING PROTEIN MNB1B"/>
    <property type="match status" value="1"/>
</dbReference>
<dbReference type="SUPFAM" id="SSF47095">
    <property type="entry name" value="HMG-box"/>
    <property type="match status" value="1"/>
</dbReference>
<feature type="region of interest" description="Disordered" evidence="5">
    <location>
        <begin position="169"/>
        <end position="190"/>
    </location>
</feature>
<evidence type="ECO:0000313" key="8">
    <source>
        <dbReference type="Proteomes" id="UP000636709"/>
    </source>
</evidence>
<keyword evidence="2 4" id="KW-0238">DNA-binding</keyword>
<dbReference type="GO" id="GO:0003677">
    <property type="term" value="F:DNA binding"/>
    <property type="evidence" value="ECO:0007669"/>
    <property type="project" value="UniProtKB-UniRule"/>
</dbReference>
<protein>
    <recommendedName>
        <fullName evidence="6">HMG box domain-containing protein</fullName>
    </recommendedName>
</protein>
<dbReference type="EMBL" id="JACEFO010001943">
    <property type="protein sequence ID" value="KAF8692386.1"/>
    <property type="molecule type" value="Genomic_DNA"/>
</dbReference>
<reference evidence="7" key="1">
    <citation type="submission" date="2020-07" db="EMBL/GenBank/DDBJ databases">
        <title>Genome sequence and genetic diversity analysis of an under-domesticated orphan crop, white fonio (Digitaria exilis).</title>
        <authorList>
            <person name="Bennetzen J.L."/>
            <person name="Chen S."/>
            <person name="Ma X."/>
            <person name="Wang X."/>
            <person name="Yssel A.E.J."/>
            <person name="Chaluvadi S.R."/>
            <person name="Johnson M."/>
            <person name="Gangashetty P."/>
            <person name="Hamidou F."/>
            <person name="Sanogo M.D."/>
            <person name="Zwaenepoel A."/>
            <person name="Wallace J."/>
            <person name="Van De Peer Y."/>
            <person name="Van Deynze A."/>
        </authorList>
    </citation>
    <scope>NUCLEOTIDE SEQUENCE</scope>
    <source>
        <tissue evidence="7">Leaves</tissue>
    </source>
</reference>
<dbReference type="Gene3D" id="1.10.30.10">
    <property type="entry name" value="High mobility group box domain"/>
    <property type="match status" value="1"/>
</dbReference>
<dbReference type="Proteomes" id="UP000636709">
    <property type="component" value="Unassembled WGS sequence"/>
</dbReference>
<dbReference type="CDD" id="cd22005">
    <property type="entry name" value="HMG-box_AtHMGB1-like"/>
    <property type="match status" value="1"/>
</dbReference>
<dbReference type="AlphaFoldDB" id="A0A835BA58"/>
<evidence type="ECO:0000256" key="5">
    <source>
        <dbReference type="SAM" id="MobiDB-lite"/>
    </source>
</evidence>
<comment type="caution">
    <text evidence="7">The sequence shown here is derived from an EMBL/GenBank/DDBJ whole genome shotgun (WGS) entry which is preliminary data.</text>
</comment>
<feature type="compositionally biased region" description="Acidic residues" evidence="5">
    <location>
        <begin position="270"/>
        <end position="279"/>
    </location>
</feature>
<dbReference type="GO" id="GO:0005634">
    <property type="term" value="C:nucleus"/>
    <property type="evidence" value="ECO:0007669"/>
    <property type="project" value="UniProtKB-SubCell"/>
</dbReference>
<accession>A0A835BA58</accession>
<dbReference type="FunFam" id="1.10.30.10:FF:000044">
    <property type="entry name" value="High mobility group B1"/>
    <property type="match status" value="1"/>
</dbReference>
<feature type="domain" description="HMG box" evidence="6">
    <location>
        <begin position="187"/>
        <end position="256"/>
    </location>
</feature>
<feature type="compositionally biased region" description="Acidic residues" evidence="5">
    <location>
        <begin position="287"/>
        <end position="303"/>
    </location>
</feature>
<organism evidence="7 8">
    <name type="scientific">Digitaria exilis</name>
    <dbReference type="NCBI Taxonomy" id="1010633"/>
    <lineage>
        <taxon>Eukaryota</taxon>
        <taxon>Viridiplantae</taxon>
        <taxon>Streptophyta</taxon>
        <taxon>Embryophyta</taxon>
        <taxon>Tracheophyta</taxon>
        <taxon>Spermatophyta</taxon>
        <taxon>Magnoliopsida</taxon>
        <taxon>Liliopsida</taxon>
        <taxon>Poales</taxon>
        <taxon>Poaceae</taxon>
        <taxon>PACMAD clade</taxon>
        <taxon>Panicoideae</taxon>
        <taxon>Panicodae</taxon>
        <taxon>Paniceae</taxon>
        <taxon>Anthephorinae</taxon>
        <taxon>Digitaria</taxon>
    </lineage>
</organism>
<dbReference type="PROSITE" id="PS50118">
    <property type="entry name" value="HMG_BOX_2"/>
    <property type="match status" value="1"/>
</dbReference>
<keyword evidence="8" id="KW-1185">Reference proteome</keyword>
<feature type="DNA-binding region" description="HMG box" evidence="4">
    <location>
        <begin position="187"/>
        <end position="256"/>
    </location>
</feature>
<evidence type="ECO:0000256" key="2">
    <source>
        <dbReference type="ARBA" id="ARBA00023125"/>
    </source>
</evidence>
<evidence type="ECO:0000259" key="6">
    <source>
        <dbReference type="PROSITE" id="PS50118"/>
    </source>
</evidence>
<evidence type="ECO:0000313" key="7">
    <source>
        <dbReference type="EMBL" id="KAF8692386.1"/>
    </source>
</evidence>
<dbReference type="PANTHER" id="PTHR46261">
    <property type="entry name" value="HIGH MOBILITY GROUP B PROTEIN 4-RELATED"/>
    <property type="match status" value="1"/>
</dbReference>
<comment type="subcellular location">
    <subcellularLocation>
        <location evidence="1">Nucleus</location>
    </subcellularLocation>
</comment>
<dbReference type="InterPro" id="IPR031061">
    <property type="entry name" value="HMGB_plant"/>
</dbReference>
<evidence type="ECO:0000256" key="1">
    <source>
        <dbReference type="ARBA" id="ARBA00004123"/>
    </source>
</evidence>
<name>A0A835BA58_9POAL</name>
<evidence type="ECO:0000256" key="3">
    <source>
        <dbReference type="ARBA" id="ARBA00023242"/>
    </source>
</evidence>
<evidence type="ECO:0000256" key="4">
    <source>
        <dbReference type="PROSITE-ProRule" id="PRU00267"/>
    </source>
</evidence>
<keyword evidence="3 4" id="KW-0539">Nucleus</keyword>
<sequence length="303" mass="33172">MRALGGGAESQICPWEARLLLIPCPPRPPLPASSSLSPSLPLFPLPFADNTKARPGLPLLLASRPGEPPHAIRPRFVSVLPDSRADLTAALGVSAEIHHEGGEIKGRRQGRCQVRITTLLSRFSICPGQIRSPADETFDFPALRRDIDFFLFGTSSLCRCRLAVKSKGAEKPAKGRKGKAGKDPNKPKRAPSAFFVFMDEFRKEFKEKNPKNKSVAAVGKAAGDRWKSLSEADKAPYVAKANKLKIEYNKAIAAYNKGESTAAKKAPAKEEEEEDEEESDKSKSEVNDEDDDEGSEEEEDDDE</sequence>
<dbReference type="SMART" id="SM00398">
    <property type="entry name" value="HMG"/>
    <property type="match status" value="1"/>
</dbReference>
<dbReference type="InterPro" id="IPR009071">
    <property type="entry name" value="HMG_box_dom"/>
</dbReference>